<keyword evidence="3" id="KW-1185">Reference proteome</keyword>
<feature type="transmembrane region" description="Helical" evidence="1">
    <location>
        <begin position="194"/>
        <end position="214"/>
    </location>
</feature>
<feature type="transmembrane region" description="Helical" evidence="1">
    <location>
        <begin position="81"/>
        <end position="103"/>
    </location>
</feature>
<evidence type="ECO:0000313" key="3">
    <source>
        <dbReference type="Proteomes" id="UP001530315"/>
    </source>
</evidence>
<sequence length="317" mass="34725">MLLYTQRQLSSSEGCSAVLQCRALCCAAVRGEFKGPMFDLVEHSASAPMTAEEVDATSPVSVVDNTPRRMDIVKSFSPHPCILHIGVKISLAAWIVSAMAMSIQDYTYQSFWLAYLTNWVIVVCSAYAILSAVSAVYLAIRPPASSAELEVGAGILIKSTWALLAIAAPAQVVVTILYWTLLFDADDDVTYVKLMLHGIVMVLIMIDGFILSRIPLRMKQFILFESFAIVYVLWTVVHAYSGIGNPYADGETPTQDDDAIYSSLAWKNNTAGAAILSVIVLIVANPIIFMMCRALSRLLPRQLCEANLQESLIMSQL</sequence>
<feature type="transmembrane region" description="Helical" evidence="1">
    <location>
        <begin position="221"/>
        <end position="240"/>
    </location>
</feature>
<dbReference type="AlphaFoldDB" id="A0ABD3NFM4"/>
<protein>
    <recommendedName>
        <fullName evidence="4">Transmembrane protein</fullName>
    </recommendedName>
</protein>
<feature type="transmembrane region" description="Helical" evidence="1">
    <location>
        <begin position="161"/>
        <end position="182"/>
    </location>
</feature>
<feature type="transmembrane region" description="Helical" evidence="1">
    <location>
        <begin position="115"/>
        <end position="140"/>
    </location>
</feature>
<proteinExistence type="predicted"/>
<dbReference type="EMBL" id="JALLAZ020001451">
    <property type="protein sequence ID" value="KAL3774702.1"/>
    <property type="molecule type" value="Genomic_DNA"/>
</dbReference>
<organism evidence="2 3">
    <name type="scientific">Stephanodiscus triporus</name>
    <dbReference type="NCBI Taxonomy" id="2934178"/>
    <lineage>
        <taxon>Eukaryota</taxon>
        <taxon>Sar</taxon>
        <taxon>Stramenopiles</taxon>
        <taxon>Ochrophyta</taxon>
        <taxon>Bacillariophyta</taxon>
        <taxon>Coscinodiscophyceae</taxon>
        <taxon>Thalassiosirophycidae</taxon>
        <taxon>Stephanodiscales</taxon>
        <taxon>Stephanodiscaceae</taxon>
        <taxon>Stephanodiscus</taxon>
    </lineage>
</organism>
<feature type="transmembrane region" description="Helical" evidence="1">
    <location>
        <begin position="271"/>
        <end position="292"/>
    </location>
</feature>
<accession>A0ABD3NFM4</accession>
<evidence type="ECO:0000313" key="2">
    <source>
        <dbReference type="EMBL" id="KAL3774702.1"/>
    </source>
</evidence>
<keyword evidence="1" id="KW-1133">Transmembrane helix</keyword>
<name>A0ABD3NFM4_9STRA</name>
<dbReference type="Pfam" id="PF21534">
    <property type="entry name" value="Rost"/>
    <property type="match status" value="1"/>
</dbReference>
<dbReference type="InterPro" id="IPR049352">
    <property type="entry name" value="Rost"/>
</dbReference>
<comment type="caution">
    <text evidence="2">The sequence shown here is derived from an EMBL/GenBank/DDBJ whole genome shotgun (WGS) entry which is preliminary data.</text>
</comment>
<dbReference type="PANTHER" id="PTHR12242:SF48">
    <property type="entry name" value="FAR-17A_AIG1-LIKE PROTEIN"/>
    <property type="match status" value="1"/>
</dbReference>
<dbReference type="Proteomes" id="UP001530315">
    <property type="component" value="Unassembled WGS sequence"/>
</dbReference>
<keyword evidence="1" id="KW-0472">Membrane</keyword>
<reference evidence="2 3" key="1">
    <citation type="submission" date="2024-10" db="EMBL/GenBank/DDBJ databases">
        <title>Updated reference genomes for cyclostephanoid diatoms.</title>
        <authorList>
            <person name="Roberts W.R."/>
            <person name="Alverson A.J."/>
        </authorList>
    </citation>
    <scope>NUCLEOTIDE SEQUENCE [LARGE SCALE GENOMIC DNA]</scope>
    <source>
        <strain evidence="2 3">AJA276-08</strain>
    </source>
</reference>
<gene>
    <name evidence="2" type="ORF">ACHAW5_003774</name>
</gene>
<evidence type="ECO:0000256" key="1">
    <source>
        <dbReference type="SAM" id="Phobius"/>
    </source>
</evidence>
<dbReference type="PANTHER" id="PTHR12242">
    <property type="entry name" value="OS02G0130600 PROTEIN-RELATED"/>
    <property type="match status" value="1"/>
</dbReference>
<evidence type="ECO:0008006" key="4">
    <source>
        <dbReference type="Google" id="ProtNLM"/>
    </source>
</evidence>
<keyword evidence="1" id="KW-0812">Transmembrane</keyword>